<keyword evidence="1" id="KW-1133">Transmembrane helix</keyword>
<keyword evidence="1" id="KW-0812">Transmembrane</keyword>
<evidence type="ECO:0000313" key="2">
    <source>
        <dbReference type="EMBL" id="GAA4711974.1"/>
    </source>
</evidence>
<organism evidence="2 3">
    <name type="scientific">Promicromonospora umidemergens</name>
    <dbReference type="NCBI Taxonomy" id="629679"/>
    <lineage>
        <taxon>Bacteria</taxon>
        <taxon>Bacillati</taxon>
        <taxon>Actinomycetota</taxon>
        <taxon>Actinomycetes</taxon>
        <taxon>Micrococcales</taxon>
        <taxon>Promicromonosporaceae</taxon>
        <taxon>Promicromonospora</taxon>
    </lineage>
</organism>
<evidence type="ECO:0000313" key="3">
    <source>
        <dbReference type="Proteomes" id="UP001500843"/>
    </source>
</evidence>
<reference evidence="3" key="1">
    <citation type="journal article" date="2019" name="Int. J. Syst. Evol. Microbiol.">
        <title>The Global Catalogue of Microorganisms (GCM) 10K type strain sequencing project: providing services to taxonomists for standard genome sequencing and annotation.</title>
        <authorList>
            <consortium name="The Broad Institute Genomics Platform"/>
            <consortium name="The Broad Institute Genome Sequencing Center for Infectious Disease"/>
            <person name="Wu L."/>
            <person name="Ma J."/>
        </authorList>
    </citation>
    <scope>NUCLEOTIDE SEQUENCE [LARGE SCALE GENOMIC DNA]</scope>
    <source>
        <strain evidence="3">JCM 17975</strain>
    </source>
</reference>
<evidence type="ECO:0000256" key="1">
    <source>
        <dbReference type="SAM" id="Phobius"/>
    </source>
</evidence>
<accession>A0ABP8XQZ7</accession>
<comment type="caution">
    <text evidence="2">The sequence shown here is derived from an EMBL/GenBank/DDBJ whole genome shotgun (WGS) entry which is preliminary data.</text>
</comment>
<dbReference type="EMBL" id="BAABHM010000016">
    <property type="protein sequence ID" value="GAA4711974.1"/>
    <property type="molecule type" value="Genomic_DNA"/>
</dbReference>
<keyword evidence="1" id="KW-0472">Membrane</keyword>
<protein>
    <recommendedName>
        <fullName evidence="4">DUF2568 domain-containing protein</fullName>
    </recommendedName>
</protein>
<dbReference type="Pfam" id="PF10823">
    <property type="entry name" value="DUF2568"/>
    <property type="match status" value="1"/>
</dbReference>
<name>A0ABP8XQZ7_9MICO</name>
<sequence>MRTTALLLRFLLELALIAAAAYTGWTLADGGWPGAALAVLAPAVVIALWATFLSPKARVTIPPPARVALEALLFGGVGYALWQAGAPAAGTALAAVWVLDRAVLALTADAHSVLEQAP</sequence>
<dbReference type="InterPro" id="IPR021214">
    <property type="entry name" value="DUF2568"/>
</dbReference>
<keyword evidence="3" id="KW-1185">Reference proteome</keyword>
<feature type="transmembrane region" description="Helical" evidence="1">
    <location>
        <begin position="30"/>
        <end position="52"/>
    </location>
</feature>
<gene>
    <name evidence="2" type="ORF">GCM10023198_38540</name>
</gene>
<dbReference type="RefSeq" id="WP_253868061.1">
    <property type="nucleotide sequence ID" value="NZ_BAABHM010000016.1"/>
</dbReference>
<evidence type="ECO:0008006" key="4">
    <source>
        <dbReference type="Google" id="ProtNLM"/>
    </source>
</evidence>
<dbReference type="Proteomes" id="UP001500843">
    <property type="component" value="Unassembled WGS sequence"/>
</dbReference>
<proteinExistence type="predicted"/>